<proteinExistence type="predicted"/>
<dbReference type="AlphaFoldDB" id="A0A0J9SYT3"/>
<sequence>MEEGKAKCHIKLKKSEQKSSTRKRKTLDVFEGLHGSHDDGKDKNETEERTAAKAQKIRGIKNGQIITEPRDDLEKQTHSATSHFIRSLQEKLERVQNKKKIVYLNFPQKGGAGLSERQPDGELVRVSTPDGKKRGGSRTEEGGPDELSAGSAGSAGSADGVEPSDHSQGEDSSGLAADDGIAADDSELAADFPQGLKQQNEARKYPISEESLTYKRKLFLEKFHKNEKESIFKNEMSMYTDFDDHHIQVENYGKRILRKMGFDEEAYNRYINQYYQERSDKNYFDRIYESFQAREFRFTGVGAEGEMKENMQRIRGRSGSSGGSGSKGRSESRSESRTGRTNRRSGFSERNDKPHDHPQRSKGKGERREEARCADPRPRDNTDDLFEGLIVKINLKTHEFYKRKGVILYRGWRRRRGVETKGRTTGGGADETRCVLGLLLFKSHKYIHLYKEMIKEKIKDYLSWKGDRGGKKQTGDDPIRDDPRVEDRQHERKQFWELFLKRLIKKVERDRKDDHGERNNKSKQPFHLTEVKPKYVETSISEDTVKCKVVRRGVCHPKGDTSLYKQTVKLKKINGDCAHVQVEGGHLLRLSLDDVCQYISHV</sequence>
<dbReference type="Proteomes" id="UP000053327">
    <property type="component" value="Unassembled WGS sequence"/>
</dbReference>
<feature type="region of interest" description="Disordered" evidence="1">
    <location>
        <begin position="104"/>
        <end position="178"/>
    </location>
</feature>
<dbReference type="EMBL" id="KQ234798">
    <property type="protein sequence ID" value="KMZ87452.1"/>
    <property type="molecule type" value="Genomic_DNA"/>
</dbReference>
<feature type="compositionally biased region" description="Low complexity" evidence="1">
    <location>
        <begin position="148"/>
        <end position="160"/>
    </location>
</feature>
<dbReference type="OrthoDB" id="385030at2759"/>
<protein>
    <submittedName>
        <fullName evidence="2">Uncharacterized protein</fullName>
    </submittedName>
</protein>
<evidence type="ECO:0000313" key="3">
    <source>
        <dbReference type="Proteomes" id="UP000053327"/>
    </source>
</evidence>
<feature type="compositionally biased region" description="Basic and acidic residues" evidence="1">
    <location>
        <begin position="130"/>
        <end position="141"/>
    </location>
</feature>
<evidence type="ECO:0000313" key="2">
    <source>
        <dbReference type="EMBL" id="KMZ87452.1"/>
    </source>
</evidence>
<feature type="region of interest" description="Disordered" evidence="1">
    <location>
        <begin position="467"/>
        <end position="486"/>
    </location>
</feature>
<name>A0A0J9SYT3_PLAV1</name>
<organism evidence="2 3">
    <name type="scientific">Plasmodium vivax (strain Brazil I)</name>
    <dbReference type="NCBI Taxonomy" id="1033975"/>
    <lineage>
        <taxon>Eukaryota</taxon>
        <taxon>Sar</taxon>
        <taxon>Alveolata</taxon>
        <taxon>Apicomplexa</taxon>
        <taxon>Aconoidasida</taxon>
        <taxon>Haemosporida</taxon>
        <taxon>Plasmodiidae</taxon>
        <taxon>Plasmodium</taxon>
        <taxon>Plasmodium (Plasmodium)</taxon>
    </lineage>
</organism>
<feature type="compositionally biased region" description="Basic and acidic residues" evidence="1">
    <location>
        <begin position="328"/>
        <end position="338"/>
    </location>
</feature>
<gene>
    <name evidence="2" type="ORF">PVBG_04161</name>
</gene>
<feature type="compositionally biased region" description="Basic and acidic residues" evidence="1">
    <location>
        <begin position="346"/>
        <end position="379"/>
    </location>
</feature>
<accession>A0A0J9SYT3</accession>
<evidence type="ECO:0000256" key="1">
    <source>
        <dbReference type="SAM" id="MobiDB-lite"/>
    </source>
</evidence>
<feature type="compositionally biased region" description="Basic and acidic residues" evidence="1">
    <location>
        <begin position="34"/>
        <end position="51"/>
    </location>
</feature>
<feature type="region of interest" description="Disordered" evidence="1">
    <location>
        <begin position="1"/>
        <end position="58"/>
    </location>
</feature>
<feature type="region of interest" description="Disordered" evidence="1">
    <location>
        <begin position="307"/>
        <end position="379"/>
    </location>
</feature>
<reference evidence="2 3" key="1">
    <citation type="submission" date="2011-08" db="EMBL/GenBank/DDBJ databases">
        <title>The Genome Sequence of Plasmodium vivax Brazil I.</title>
        <authorList>
            <consortium name="The Broad Institute Genome Sequencing Platform"/>
            <consortium name="The Broad Institute Genome Sequencing Center for Infectious Disease"/>
            <person name="Neafsey D."/>
            <person name="Carlton J."/>
            <person name="Barnwell J."/>
            <person name="Collins W."/>
            <person name="Escalante A."/>
            <person name="Mullikin J."/>
            <person name="Saul A."/>
            <person name="Guigo R."/>
            <person name="Camara F."/>
            <person name="Young S.K."/>
            <person name="Zeng Q."/>
            <person name="Gargeya S."/>
            <person name="Fitzgerald M."/>
            <person name="Haas B."/>
            <person name="Abouelleil A."/>
            <person name="Alvarado L."/>
            <person name="Arachchi H.M."/>
            <person name="Berlin A."/>
            <person name="Brown A."/>
            <person name="Chapman S.B."/>
            <person name="Chen Z."/>
            <person name="Dunbar C."/>
            <person name="Freedman E."/>
            <person name="Gearin G."/>
            <person name="Gellesch M."/>
            <person name="Goldberg J."/>
            <person name="Griggs A."/>
            <person name="Gujja S."/>
            <person name="Heiman D."/>
            <person name="Howarth C."/>
            <person name="Larson L."/>
            <person name="Lui A."/>
            <person name="MacDonald P.J.P."/>
            <person name="Montmayeur A."/>
            <person name="Murphy C."/>
            <person name="Neiman D."/>
            <person name="Pearson M."/>
            <person name="Priest M."/>
            <person name="Roberts A."/>
            <person name="Saif S."/>
            <person name="Shea T."/>
            <person name="Shenoy N."/>
            <person name="Sisk P."/>
            <person name="Stolte C."/>
            <person name="Sykes S."/>
            <person name="Wortman J."/>
            <person name="Nusbaum C."/>
            <person name="Birren B."/>
        </authorList>
    </citation>
    <scope>NUCLEOTIDE SEQUENCE [LARGE SCALE GENOMIC DNA]</scope>
    <source>
        <strain evidence="2 3">Brazil I</strain>
    </source>
</reference>